<evidence type="ECO:0000259" key="8">
    <source>
        <dbReference type="PROSITE" id="PS50011"/>
    </source>
</evidence>
<dbReference type="GO" id="GO:0004709">
    <property type="term" value="F:MAP kinase kinase kinase activity"/>
    <property type="evidence" value="ECO:0007669"/>
    <property type="project" value="UniProtKB-ARBA"/>
</dbReference>
<feature type="binding site" evidence="6">
    <location>
        <position position="809"/>
    </location>
    <ligand>
        <name>ATP</name>
        <dbReference type="ChEBI" id="CHEBI:30616"/>
    </ligand>
</feature>
<feature type="compositionally biased region" description="Polar residues" evidence="7">
    <location>
        <begin position="608"/>
        <end position="617"/>
    </location>
</feature>
<dbReference type="SUPFAM" id="SSF56112">
    <property type="entry name" value="Protein kinase-like (PK-like)"/>
    <property type="match status" value="1"/>
</dbReference>
<evidence type="ECO:0000256" key="4">
    <source>
        <dbReference type="ARBA" id="ARBA00022777"/>
    </source>
</evidence>
<feature type="compositionally biased region" description="Acidic residues" evidence="7">
    <location>
        <begin position="497"/>
        <end position="510"/>
    </location>
</feature>
<dbReference type="GeneID" id="30032926"/>
<keyword evidence="4 9" id="KW-0418">Kinase</keyword>
<evidence type="ECO:0000313" key="9">
    <source>
        <dbReference type="EMBL" id="ANB12877.1"/>
    </source>
</evidence>
<keyword evidence="2" id="KW-0808">Transferase</keyword>
<dbReference type="InterPro" id="IPR050538">
    <property type="entry name" value="MAP_kinase_kinase_kinase"/>
</dbReference>
<dbReference type="RefSeq" id="XP_018735354.1">
    <property type="nucleotide sequence ID" value="XM_018878007.1"/>
</dbReference>
<evidence type="ECO:0000313" key="10">
    <source>
        <dbReference type="Proteomes" id="UP000189580"/>
    </source>
</evidence>
<protein>
    <submittedName>
        <fullName evidence="9">Mitogen-activated protein kinase kinase kinase BCK1</fullName>
    </submittedName>
</protein>
<dbReference type="Proteomes" id="UP000189580">
    <property type="component" value="Chromosome a"/>
</dbReference>
<evidence type="ECO:0000256" key="5">
    <source>
        <dbReference type="ARBA" id="ARBA00022840"/>
    </source>
</evidence>
<dbReference type="KEGG" id="slb:AWJ20_1155"/>
<dbReference type="InterPro" id="IPR011009">
    <property type="entry name" value="Kinase-like_dom_sf"/>
</dbReference>
<evidence type="ECO:0000256" key="1">
    <source>
        <dbReference type="ARBA" id="ARBA00006529"/>
    </source>
</evidence>
<sequence length="937" mass="102086">MRDRSKSRDNLRIDSPTSPLYNIPVQKKTSPFKAVDKFIFLDPKYRPQKEAVPSLGKQTILATIDNKTFTAISIPDMSSVAKVKSVVATELGLDVHNIVVHLTEFGCQKGQALEDSMLHDVLHTSYSHQMSDCIKLFVSSTSSSLSDPHKSSSSLSLSDLSPQNEPFQFLNTPSHMLHDGGNSANTDYFKINTQNQQEKVKSPVKIHVSSDSNAPTIRLVPHEGDSGGTNPGGVATGTATTTALNEQQTGVPKTQYRPSDDSFKVIRPARREINFDDRRPSPYERKASSNLVALRDPPPPPVSRSQSIKSLTRSQSIKSVTSLKRQGTVDKKNSSSLSKEAKTSVGTPPPTSQSSLSAATKPASSTPPNTKVTLNTKDVPPNTSVKTYSPGQSETLIPMPYVGNTSQNAVARKPVRKGSDSLTGSRSPSTLSVNTSMLTPNEGNSNSSSSDNGTMVPIFKMPEFGRPSPLGPSTEKSMGPDEKFAENEISFEGAPAFDDDDDDDSSDDDGLWAKKPPTLVEPKPELHVETTSSPVSHPALSPVTPYKSSSTIASPVRIVDEYGTSWAVRPPPEVVYDNMDRFFPNTDLDQPIIDDDPLSPIASSAVETENATLTTSGGLAPVTEPKESPVHQSKPWRIQPVKIREQRAAKPTAAAAAASAATTLPASTQQDTERKLSVAEAITSDAHNGPTVTNSKFPAAKLRVPTRMKSLRIVAREASEARKRFSSANASGLPTSGALLRRKSTKMWGQKVVEMKPNEIRDGNLSTLRDQKGEFKQFVWVKGELIGKGTFGKVYLALNATTGEMMAVKQVEVPQSISDKDSERQKEVVGALHSEVETLKDLDHLNIVQYLGFEALPDVYNLFLEYVPGGSVGRCLRMYGRFEEPIIKSLTHQVLDGLSYLHSRGILHRVSKSTMGFVRFMCNSLWFDILRNDIIKY</sequence>
<dbReference type="Gene3D" id="1.10.510.10">
    <property type="entry name" value="Transferase(Phosphotransferase) domain 1"/>
    <property type="match status" value="1"/>
</dbReference>
<feature type="domain" description="Protein kinase" evidence="8">
    <location>
        <begin position="780"/>
        <end position="937"/>
    </location>
</feature>
<dbReference type="Pfam" id="PF00069">
    <property type="entry name" value="Pkinase"/>
    <property type="match status" value="1"/>
</dbReference>
<feature type="compositionally biased region" description="Basic and acidic residues" evidence="7">
    <location>
        <begin position="258"/>
        <end position="287"/>
    </location>
</feature>
<dbReference type="PROSITE" id="PS50011">
    <property type="entry name" value="PROTEIN_KINASE_DOM"/>
    <property type="match status" value="1"/>
</dbReference>
<dbReference type="PROSITE" id="PS00107">
    <property type="entry name" value="PROTEIN_KINASE_ATP"/>
    <property type="match status" value="1"/>
</dbReference>
<keyword evidence="3 6" id="KW-0547">Nucleotide-binding</keyword>
<evidence type="ECO:0000256" key="7">
    <source>
        <dbReference type="SAM" id="MobiDB-lite"/>
    </source>
</evidence>
<accession>A0A161HJI5</accession>
<dbReference type="PANTHER" id="PTHR48016:SF48">
    <property type="entry name" value="SERINE_THREONINE-PROTEIN KINASE BCK1_SLK1_SSP31"/>
    <property type="match status" value="1"/>
</dbReference>
<name>A0A161HJI5_9ASCO</name>
<evidence type="ECO:0000256" key="6">
    <source>
        <dbReference type="PROSITE-ProRule" id="PRU10141"/>
    </source>
</evidence>
<feature type="compositionally biased region" description="Gly residues" evidence="7">
    <location>
        <begin position="226"/>
        <end position="235"/>
    </location>
</feature>
<evidence type="ECO:0000256" key="2">
    <source>
        <dbReference type="ARBA" id="ARBA00022679"/>
    </source>
</evidence>
<dbReference type="GO" id="GO:0005524">
    <property type="term" value="F:ATP binding"/>
    <property type="evidence" value="ECO:0007669"/>
    <property type="project" value="UniProtKB-UniRule"/>
</dbReference>
<feature type="compositionally biased region" description="Polar residues" evidence="7">
    <location>
        <begin position="420"/>
        <end position="443"/>
    </location>
</feature>
<feature type="region of interest" description="Disordered" evidence="7">
    <location>
        <begin position="608"/>
        <end position="634"/>
    </location>
</feature>
<dbReference type="EMBL" id="CP014501">
    <property type="protein sequence ID" value="ANB12877.1"/>
    <property type="molecule type" value="Genomic_DNA"/>
</dbReference>
<dbReference type="InterPro" id="IPR000719">
    <property type="entry name" value="Prot_kinase_dom"/>
</dbReference>
<feature type="compositionally biased region" description="Polar residues" evidence="7">
    <location>
        <begin position="352"/>
        <end position="395"/>
    </location>
</feature>
<gene>
    <name evidence="9" type="primary">BCK1</name>
    <name evidence="9" type="ORF">AWJ20_1155</name>
</gene>
<keyword evidence="5 6" id="KW-0067">ATP-binding</keyword>
<feature type="region of interest" description="Disordered" evidence="7">
    <location>
        <begin position="650"/>
        <end position="672"/>
    </location>
</feature>
<dbReference type="InterPro" id="IPR017441">
    <property type="entry name" value="Protein_kinase_ATP_BS"/>
</dbReference>
<dbReference type="Gene3D" id="3.30.200.20">
    <property type="entry name" value="Phosphorylase Kinase, domain 1"/>
    <property type="match status" value="1"/>
</dbReference>
<feature type="compositionally biased region" description="Low complexity" evidence="7">
    <location>
        <begin position="650"/>
        <end position="668"/>
    </location>
</feature>
<comment type="similarity">
    <text evidence="1">Belongs to the protein kinase superfamily. STE Ser/Thr protein kinase family. MAP kinase kinase kinase subfamily.</text>
</comment>
<feature type="compositionally biased region" description="Polar residues" evidence="7">
    <location>
        <begin position="303"/>
        <end position="325"/>
    </location>
</feature>
<keyword evidence="10" id="KW-1185">Reference proteome</keyword>
<reference evidence="9 10" key="1">
    <citation type="submission" date="2016-02" db="EMBL/GenBank/DDBJ databases">
        <title>Complete genome sequence and transcriptome regulation of the pentose utilising yeast Sugiyamaella lignohabitans.</title>
        <authorList>
            <person name="Bellasio M."/>
            <person name="Peymann A."/>
            <person name="Valli M."/>
            <person name="Sipitzky M."/>
            <person name="Graf A."/>
            <person name="Sauer M."/>
            <person name="Marx H."/>
            <person name="Mattanovich D."/>
        </authorList>
    </citation>
    <scope>NUCLEOTIDE SEQUENCE [LARGE SCALE GENOMIC DNA]</scope>
    <source>
        <strain evidence="9 10">CBS 10342</strain>
    </source>
</reference>
<dbReference type="FunFam" id="3.30.200.20:FF:000387">
    <property type="entry name" value="Serine/threonine-protein kinase STE11"/>
    <property type="match status" value="1"/>
</dbReference>
<feature type="region of interest" description="Disordered" evidence="7">
    <location>
        <begin position="222"/>
        <end position="550"/>
    </location>
</feature>
<dbReference type="AlphaFoldDB" id="A0A161HJI5"/>
<organism evidence="9 10">
    <name type="scientific">Sugiyamaella lignohabitans</name>
    <dbReference type="NCBI Taxonomy" id="796027"/>
    <lineage>
        <taxon>Eukaryota</taxon>
        <taxon>Fungi</taxon>
        <taxon>Dikarya</taxon>
        <taxon>Ascomycota</taxon>
        <taxon>Saccharomycotina</taxon>
        <taxon>Dipodascomycetes</taxon>
        <taxon>Dipodascales</taxon>
        <taxon>Trichomonascaceae</taxon>
        <taxon>Sugiyamaella</taxon>
    </lineage>
</organism>
<dbReference type="PANTHER" id="PTHR48016">
    <property type="entry name" value="MAP KINASE KINASE KINASE SSK2-RELATED-RELATED"/>
    <property type="match status" value="1"/>
</dbReference>
<dbReference type="OrthoDB" id="266718at2759"/>
<proteinExistence type="inferred from homology"/>
<evidence type="ECO:0000256" key="3">
    <source>
        <dbReference type="ARBA" id="ARBA00022741"/>
    </source>
</evidence>